<dbReference type="Proteomes" id="UP001601442">
    <property type="component" value="Unassembled WGS sequence"/>
</dbReference>
<feature type="compositionally biased region" description="Basic residues" evidence="3">
    <location>
        <begin position="43"/>
        <end position="54"/>
    </location>
</feature>
<dbReference type="RefSeq" id="WP_387401024.1">
    <property type="nucleotide sequence ID" value="NZ_JBIAMT010000008.1"/>
</dbReference>
<gene>
    <name evidence="4" type="ORF">ACFYU5_32560</name>
</gene>
<feature type="compositionally biased region" description="Basic and acidic residues" evidence="3">
    <location>
        <begin position="140"/>
        <end position="159"/>
    </location>
</feature>
<keyword evidence="5" id="KW-1185">Reference proteome</keyword>
<comment type="caution">
    <text evidence="4">The sequence shown here is derived from an EMBL/GenBank/DDBJ whole genome shotgun (WGS) entry which is preliminary data.</text>
</comment>
<evidence type="ECO:0000256" key="3">
    <source>
        <dbReference type="SAM" id="MobiDB-lite"/>
    </source>
</evidence>
<sequence length="332" mass="35058">MTSGKHPTPPDTGDITERDLLLAAAEAEAEAEAAEAVAAAARARARAATLRRRAGAAAQTSELSCANDTPDSDDPVPDTEDNTAASGRDVASTRQPAPSAERTPNDESPVPESSAVRSLSRQQSSTGGDAPTDATLESDVDAKTEAGAKADSDAKTEGSRRRKRPRLGDVRHIRRRTAGVAVAAIVLCAGLGSGGYMMRRHHDVTAKQHREAEFVAAARQGVTTLTSLDFNHAADDVKRVLDDSTGSFRNDFQSRADDFAKVIQQSKVATQGRVNATAVQSMTDDSAVVLVAATSEVTNSAGAKQEPRAWRLSVTVERVDGRLKMSKVEFVP</sequence>
<evidence type="ECO:0000256" key="2">
    <source>
        <dbReference type="ARBA" id="ARBA00023136"/>
    </source>
</evidence>
<evidence type="ECO:0000256" key="1">
    <source>
        <dbReference type="ARBA" id="ARBA00004370"/>
    </source>
</evidence>
<dbReference type="PANTHER" id="PTHR37042:SF4">
    <property type="entry name" value="OUTER MEMBRANE PROTEIN RV1973"/>
    <property type="match status" value="1"/>
</dbReference>
<organism evidence="4 5">
    <name type="scientific">Nocardia aobensis</name>
    <dbReference type="NCBI Taxonomy" id="257277"/>
    <lineage>
        <taxon>Bacteria</taxon>
        <taxon>Bacillati</taxon>
        <taxon>Actinomycetota</taxon>
        <taxon>Actinomycetes</taxon>
        <taxon>Mycobacteriales</taxon>
        <taxon>Nocardiaceae</taxon>
        <taxon>Nocardia</taxon>
    </lineage>
</organism>
<feature type="compositionally biased region" description="Polar residues" evidence="3">
    <location>
        <begin position="115"/>
        <end position="127"/>
    </location>
</feature>
<evidence type="ECO:0000313" key="4">
    <source>
        <dbReference type="EMBL" id="MFF0501171.1"/>
    </source>
</evidence>
<proteinExistence type="predicted"/>
<reference evidence="4 5" key="1">
    <citation type="submission" date="2024-10" db="EMBL/GenBank/DDBJ databases">
        <title>The Natural Products Discovery Center: Release of the First 8490 Sequenced Strains for Exploring Actinobacteria Biosynthetic Diversity.</title>
        <authorList>
            <person name="Kalkreuter E."/>
            <person name="Kautsar S.A."/>
            <person name="Yang D."/>
            <person name="Bader C.D."/>
            <person name="Teijaro C.N."/>
            <person name="Fluegel L."/>
            <person name="Davis C.M."/>
            <person name="Simpson J.R."/>
            <person name="Lauterbach L."/>
            <person name="Steele A.D."/>
            <person name="Gui C."/>
            <person name="Meng S."/>
            <person name="Li G."/>
            <person name="Viehrig K."/>
            <person name="Ye F."/>
            <person name="Su P."/>
            <person name="Kiefer A.F."/>
            <person name="Nichols A."/>
            <person name="Cepeda A.J."/>
            <person name="Yan W."/>
            <person name="Fan B."/>
            <person name="Jiang Y."/>
            <person name="Adhikari A."/>
            <person name="Zheng C.-J."/>
            <person name="Schuster L."/>
            <person name="Cowan T.M."/>
            <person name="Smanski M.J."/>
            <person name="Chevrette M.G."/>
            <person name="De Carvalho L.P.S."/>
            <person name="Shen B."/>
        </authorList>
    </citation>
    <scope>NUCLEOTIDE SEQUENCE [LARGE SCALE GENOMIC DNA]</scope>
    <source>
        <strain evidence="4 5">NPDC004119</strain>
    </source>
</reference>
<dbReference type="PANTHER" id="PTHR37042">
    <property type="entry name" value="OUTER MEMBRANE PROTEIN RV1973"/>
    <property type="match status" value="1"/>
</dbReference>
<protein>
    <recommendedName>
        <fullName evidence="6">Mce protein</fullName>
    </recommendedName>
</protein>
<name>A0ABW6PDB9_9NOCA</name>
<evidence type="ECO:0008006" key="6">
    <source>
        <dbReference type="Google" id="ProtNLM"/>
    </source>
</evidence>
<feature type="region of interest" description="Disordered" evidence="3">
    <location>
        <begin position="42"/>
        <end position="170"/>
    </location>
</feature>
<accession>A0ABW6PDB9</accession>
<dbReference type="EMBL" id="JBIAMT010000008">
    <property type="protein sequence ID" value="MFF0501171.1"/>
    <property type="molecule type" value="Genomic_DNA"/>
</dbReference>
<evidence type="ECO:0000313" key="5">
    <source>
        <dbReference type="Proteomes" id="UP001601442"/>
    </source>
</evidence>
<feature type="compositionally biased region" description="Acidic residues" evidence="3">
    <location>
        <begin position="70"/>
        <end position="81"/>
    </location>
</feature>
<comment type="subcellular location">
    <subcellularLocation>
        <location evidence="1">Membrane</location>
    </subcellularLocation>
</comment>
<keyword evidence="2" id="KW-0472">Membrane</keyword>